<organism evidence="7 8">
    <name type="scientific">Blautia obeum ATCC 29174</name>
    <dbReference type="NCBI Taxonomy" id="411459"/>
    <lineage>
        <taxon>Bacteria</taxon>
        <taxon>Bacillati</taxon>
        <taxon>Bacillota</taxon>
        <taxon>Clostridia</taxon>
        <taxon>Lachnospirales</taxon>
        <taxon>Lachnospiraceae</taxon>
        <taxon>Blautia</taxon>
    </lineage>
</organism>
<protein>
    <submittedName>
        <fullName evidence="7">Cell cycle protein, FtsW/RodA/SpoVE family</fullName>
    </submittedName>
</protein>
<dbReference type="eggNOG" id="COG0772">
    <property type="taxonomic scope" value="Bacteria"/>
</dbReference>
<dbReference type="HOGENOM" id="CLU_029243_2_1_9"/>
<gene>
    <name evidence="7" type="ORF">RUMOBE_01697</name>
</gene>
<dbReference type="EMBL" id="AAVO02000006">
    <property type="protein sequence ID" value="EDM87516.1"/>
    <property type="molecule type" value="Genomic_DNA"/>
</dbReference>
<feature type="transmembrane region" description="Helical" evidence="6">
    <location>
        <begin position="189"/>
        <end position="206"/>
    </location>
</feature>
<proteinExistence type="predicted"/>
<evidence type="ECO:0000313" key="8">
    <source>
        <dbReference type="Proteomes" id="UP000006002"/>
    </source>
</evidence>
<feature type="transmembrane region" description="Helical" evidence="6">
    <location>
        <begin position="76"/>
        <end position="93"/>
    </location>
</feature>
<dbReference type="GO" id="GO:0051301">
    <property type="term" value="P:cell division"/>
    <property type="evidence" value="ECO:0007669"/>
    <property type="project" value="InterPro"/>
</dbReference>
<dbReference type="Proteomes" id="UP000006002">
    <property type="component" value="Unassembled WGS sequence"/>
</dbReference>
<dbReference type="GO" id="GO:0005886">
    <property type="term" value="C:plasma membrane"/>
    <property type="evidence" value="ECO:0007669"/>
    <property type="project" value="TreeGrafter"/>
</dbReference>
<evidence type="ECO:0000256" key="6">
    <source>
        <dbReference type="SAM" id="Phobius"/>
    </source>
</evidence>
<evidence type="ECO:0000256" key="2">
    <source>
        <dbReference type="ARBA" id="ARBA00022692"/>
    </source>
</evidence>
<evidence type="ECO:0000256" key="4">
    <source>
        <dbReference type="ARBA" id="ARBA00022989"/>
    </source>
</evidence>
<evidence type="ECO:0000256" key="1">
    <source>
        <dbReference type="ARBA" id="ARBA00004141"/>
    </source>
</evidence>
<evidence type="ECO:0000256" key="5">
    <source>
        <dbReference type="ARBA" id="ARBA00023136"/>
    </source>
</evidence>
<dbReference type="AlphaFoldDB" id="A5ZRR9"/>
<comment type="subcellular location">
    <subcellularLocation>
        <location evidence="1">Membrane</location>
        <topology evidence="1">Multi-pass membrane protein</topology>
    </subcellularLocation>
</comment>
<dbReference type="GO" id="GO:0008360">
    <property type="term" value="P:regulation of cell shape"/>
    <property type="evidence" value="ECO:0007669"/>
    <property type="project" value="UniProtKB-KW"/>
</dbReference>
<dbReference type="PANTHER" id="PTHR30474:SF1">
    <property type="entry name" value="PEPTIDOGLYCAN GLYCOSYLTRANSFERASE MRDB"/>
    <property type="match status" value="1"/>
</dbReference>
<keyword evidence="2 6" id="KW-0812">Transmembrane</keyword>
<feature type="transmembrane region" description="Helical" evidence="6">
    <location>
        <begin position="21"/>
        <end position="38"/>
    </location>
</feature>
<dbReference type="Pfam" id="PF01098">
    <property type="entry name" value="FTSW_RODA_SPOVE"/>
    <property type="match status" value="1"/>
</dbReference>
<keyword evidence="3" id="KW-0133">Cell shape</keyword>
<keyword evidence="5 6" id="KW-0472">Membrane</keyword>
<dbReference type="PANTHER" id="PTHR30474">
    <property type="entry name" value="CELL CYCLE PROTEIN"/>
    <property type="match status" value="1"/>
</dbReference>
<feature type="transmembrane region" description="Helical" evidence="6">
    <location>
        <begin position="50"/>
        <end position="69"/>
    </location>
</feature>
<name>A5ZRR9_9FIRM</name>
<reference evidence="7 8" key="2">
    <citation type="submission" date="2007-04" db="EMBL/GenBank/DDBJ databases">
        <title>Draft genome sequence of Ruminococcus obeum (ATCC 29174).</title>
        <authorList>
            <person name="Sudarsanam P."/>
            <person name="Ley R."/>
            <person name="Guruge J."/>
            <person name="Turnbaugh P.J."/>
            <person name="Mahowald M."/>
            <person name="Liep D."/>
            <person name="Gordon J."/>
        </authorList>
    </citation>
    <scope>NUCLEOTIDE SEQUENCE [LARGE SCALE GENOMIC DNA]</scope>
    <source>
        <strain evidence="7 8">ATCC 29174</strain>
    </source>
</reference>
<evidence type="ECO:0000256" key="3">
    <source>
        <dbReference type="ARBA" id="ARBA00022960"/>
    </source>
</evidence>
<dbReference type="GO" id="GO:0032153">
    <property type="term" value="C:cell division site"/>
    <property type="evidence" value="ECO:0007669"/>
    <property type="project" value="TreeGrafter"/>
</dbReference>
<keyword evidence="4 6" id="KW-1133">Transmembrane helix</keyword>
<feature type="transmembrane region" description="Helical" evidence="6">
    <location>
        <begin position="354"/>
        <end position="374"/>
    </location>
</feature>
<sequence>MLQKGTKDKMLKQYKLRFYNFRLVIFLLAISVIGIVLVGSAREDLKSKQLVGVILGLIIMVILSLMDYSWISNFQWIMYGANIVLLLIVRLFGDSANGAARWIDFGFIRFQPTELSKIIIILFFARFFMDHEEDLNTFKTLAKSVILLAIPLFLIYEQPDMKNTLMLLAVFCILIYIAGLSYKIIGGMFLIIIPLAIIFVSIVVQPDQKLIKDYQRKRIMAFLYPENEEYSDDIEQQNNSKTAIASGELIGKKLSGDKEVASVNDGNFVSENQTDFIFAVAGEEYGFMGCCSIVILLLAISVECIRMSLRAKDLSGKIICCGMASIISLQSFLNICVATGIAPNTGTPLPFVSYGLTSLISLYIGMGMVLNVGLQSSAYNKEIRRKAIDQKEDYL</sequence>
<feature type="transmembrane region" description="Helical" evidence="6">
    <location>
        <begin position="318"/>
        <end position="342"/>
    </location>
</feature>
<accession>A5ZRR9</accession>
<comment type="caution">
    <text evidence="7">The sequence shown here is derived from an EMBL/GenBank/DDBJ whole genome shotgun (WGS) entry which is preliminary data.</text>
</comment>
<evidence type="ECO:0000313" key="7">
    <source>
        <dbReference type="EMBL" id="EDM87516.1"/>
    </source>
</evidence>
<feature type="transmembrane region" description="Helical" evidence="6">
    <location>
        <begin position="141"/>
        <end position="158"/>
    </location>
</feature>
<feature type="transmembrane region" description="Helical" evidence="6">
    <location>
        <begin position="164"/>
        <end position="182"/>
    </location>
</feature>
<reference evidence="7 8" key="1">
    <citation type="submission" date="2007-03" db="EMBL/GenBank/DDBJ databases">
        <authorList>
            <person name="Fulton L."/>
            <person name="Clifton S."/>
            <person name="Fulton B."/>
            <person name="Xu J."/>
            <person name="Minx P."/>
            <person name="Pepin K.H."/>
            <person name="Johnson M."/>
            <person name="Thiruvilangam P."/>
            <person name="Bhonagiri V."/>
            <person name="Nash W.E."/>
            <person name="Mardis E.R."/>
            <person name="Wilson R.K."/>
        </authorList>
    </citation>
    <scope>NUCLEOTIDE SEQUENCE [LARGE SCALE GENOMIC DNA]</scope>
    <source>
        <strain evidence="7 8">ATCC 29174</strain>
    </source>
</reference>
<feature type="transmembrane region" description="Helical" evidence="6">
    <location>
        <begin position="113"/>
        <end position="129"/>
    </location>
</feature>
<dbReference type="InterPro" id="IPR001182">
    <property type="entry name" value="FtsW/RodA"/>
</dbReference>
<dbReference type="GO" id="GO:0015648">
    <property type="term" value="F:lipid-linked peptidoglycan transporter activity"/>
    <property type="evidence" value="ECO:0007669"/>
    <property type="project" value="TreeGrafter"/>
</dbReference>